<dbReference type="NCBIfam" id="TIGR00706">
    <property type="entry name" value="SppA_dom"/>
    <property type="match status" value="1"/>
</dbReference>
<dbReference type="CDD" id="cd07023">
    <property type="entry name" value="S49_Sppa_N_C"/>
    <property type="match status" value="1"/>
</dbReference>
<dbReference type="GO" id="GO:0008236">
    <property type="term" value="F:serine-type peptidase activity"/>
    <property type="evidence" value="ECO:0007669"/>
    <property type="project" value="UniProtKB-KW"/>
</dbReference>
<dbReference type="InterPro" id="IPR002142">
    <property type="entry name" value="Peptidase_S49"/>
</dbReference>
<comment type="similarity">
    <text evidence="1">Belongs to the peptidase S49 family.</text>
</comment>
<evidence type="ECO:0000256" key="1">
    <source>
        <dbReference type="ARBA" id="ARBA00008683"/>
    </source>
</evidence>
<evidence type="ECO:0000259" key="5">
    <source>
        <dbReference type="Pfam" id="PF01343"/>
    </source>
</evidence>
<dbReference type="AlphaFoldDB" id="A0A5C8NT11"/>
<keyword evidence="3" id="KW-0378">Hydrolase</keyword>
<dbReference type="InterPro" id="IPR029045">
    <property type="entry name" value="ClpP/crotonase-like_dom_sf"/>
</dbReference>
<evidence type="ECO:0000256" key="3">
    <source>
        <dbReference type="ARBA" id="ARBA00022801"/>
    </source>
</evidence>
<dbReference type="Proteomes" id="UP000321574">
    <property type="component" value="Unassembled WGS sequence"/>
</dbReference>
<accession>A0A5C8NT11</accession>
<keyword evidence="7" id="KW-1185">Reference proteome</keyword>
<evidence type="ECO:0000313" key="6">
    <source>
        <dbReference type="EMBL" id="TXL64369.1"/>
    </source>
</evidence>
<dbReference type="RefSeq" id="WP_147667101.1">
    <property type="nucleotide sequence ID" value="NZ_VDUW01000005.1"/>
</dbReference>
<keyword evidence="4" id="KW-0720">Serine protease</keyword>
<dbReference type="EMBL" id="VDUW01000005">
    <property type="protein sequence ID" value="TXL64369.1"/>
    <property type="molecule type" value="Genomic_DNA"/>
</dbReference>
<dbReference type="PANTHER" id="PTHR42987:SF7">
    <property type="entry name" value="SIGNAL PEPTIDE PEPTIDASE SPPA-RELATED"/>
    <property type="match status" value="1"/>
</dbReference>
<comment type="caution">
    <text evidence="6">The sequence shown here is derived from an EMBL/GenBank/DDBJ whole genome shotgun (WGS) entry which is preliminary data.</text>
</comment>
<dbReference type="PANTHER" id="PTHR42987">
    <property type="entry name" value="PEPTIDASE S49"/>
    <property type="match status" value="1"/>
</dbReference>
<dbReference type="Gene3D" id="6.20.330.10">
    <property type="match status" value="1"/>
</dbReference>
<organism evidence="6 7">
    <name type="scientific">Cerasibacillus terrae</name>
    <dbReference type="NCBI Taxonomy" id="2498845"/>
    <lineage>
        <taxon>Bacteria</taxon>
        <taxon>Bacillati</taxon>
        <taxon>Bacillota</taxon>
        <taxon>Bacilli</taxon>
        <taxon>Bacillales</taxon>
        <taxon>Bacillaceae</taxon>
        <taxon>Cerasibacillus</taxon>
    </lineage>
</organism>
<protein>
    <submittedName>
        <fullName evidence="6">Signal peptide peptidase SppA</fullName>
    </submittedName>
</protein>
<evidence type="ECO:0000256" key="4">
    <source>
        <dbReference type="ARBA" id="ARBA00022825"/>
    </source>
</evidence>
<gene>
    <name evidence="6" type="primary">sppA</name>
    <name evidence="6" type="ORF">FHP05_08555</name>
</gene>
<dbReference type="OrthoDB" id="9764363at2"/>
<dbReference type="InterPro" id="IPR047272">
    <property type="entry name" value="S49_SppA_C"/>
</dbReference>
<reference evidence="6 7" key="1">
    <citation type="submission" date="2019-06" db="EMBL/GenBank/DDBJ databases">
        <title>Cerasibacillus sp. nov., isolated from maize field.</title>
        <authorList>
            <person name="Lin S.-Y."/>
            <person name="Tsai C.-F."/>
            <person name="Young C.-C."/>
        </authorList>
    </citation>
    <scope>NUCLEOTIDE SEQUENCE [LARGE SCALE GENOMIC DNA]</scope>
    <source>
        <strain evidence="6 7">CC-CFT480</strain>
    </source>
</reference>
<feature type="domain" description="Peptidase S49" evidence="5">
    <location>
        <begin position="128"/>
        <end position="277"/>
    </location>
</feature>
<keyword evidence="2" id="KW-0645">Protease</keyword>
<proteinExistence type="inferred from homology"/>
<dbReference type="GO" id="GO:0006508">
    <property type="term" value="P:proteolysis"/>
    <property type="evidence" value="ECO:0007669"/>
    <property type="project" value="UniProtKB-KW"/>
</dbReference>
<dbReference type="InterPro" id="IPR004635">
    <property type="entry name" value="Pept_S49_SppA"/>
</dbReference>
<sequence length="332" mass="36264">MSQKRWVALGIAAVLFVISVVSSIQSAVKTTDWGEMIGISTDIKEEVREKGTSPDKIVVLRLDGVIMDGGAGSLLAGSAYDHQRFLKQLEHAGEDPSVKGVVLRVNTPGGGVVESAEIAEKVMELQTEHKKPVYISMASTAASGGYYISALATKIIAHPSTLTGSIGVIVESFNYSEFAKKHGLDTNTITSGKHKDILSPSRKMTDEERDIMQSIVDDMYEEFVQVIVDGRDMPEKEVKQLADGRVYSGNQAKELQLVDELGSLDDTISILKKDYQLKGAQVVEYKNGPGLGIDQFIGSKVQNMFGSEVDLFELNDLIRQSNAPRPMYLYAK</sequence>
<name>A0A5C8NT11_9BACI</name>
<evidence type="ECO:0000256" key="2">
    <source>
        <dbReference type="ARBA" id="ARBA00022670"/>
    </source>
</evidence>
<dbReference type="Pfam" id="PF01343">
    <property type="entry name" value="Peptidase_S49"/>
    <property type="match status" value="1"/>
</dbReference>
<dbReference type="SUPFAM" id="SSF52096">
    <property type="entry name" value="ClpP/crotonase"/>
    <property type="match status" value="1"/>
</dbReference>
<dbReference type="Gene3D" id="3.90.226.10">
    <property type="entry name" value="2-enoyl-CoA Hydratase, Chain A, domain 1"/>
    <property type="match status" value="1"/>
</dbReference>
<evidence type="ECO:0000313" key="7">
    <source>
        <dbReference type="Proteomes" id="UP000321574"/>
    </source>
</evidence>